<protein>
    <submittedName>
        <fullName evidence="2">YdcH family protein</fullName>
    </submittedName>
</protein>
<evidence type="ECO:0000313" key="3">
    <source>
        <dbReference type="Proteomes" id="UP001597135"/>
    </source>
</evidence>
<dbReference type="EMBL" id="JBHTMU010000007">
    <property type="protein sequence ID" value="MFD1341994.1"/>
    <property type="molecule type" value="Genomic_DNA"/>
</dbReference>
<comment type="caution">
    <text evidence="2">The sequence shown here is derived from an EMBL/GenBank/DDBJ whole genome shotgun (WGS) entry which is preliminary data.</text>
</comment>
<name>A0ABW3ZG77_9RHOB</name>
<feature type="coiled-coil region" evidence="1">
    <location>
        <begin position="7"/>
        <end position="55"/>
    </location>
</feature>
<keyword evidence="1" id="KW-0175">Coiled coil</keyword>
<dbReference type="Gene3D" id="6.10.280.50">
    <property type="match status" value="1"/>
</dbReference>
<dbReference type="InterPro" id="IPR007420">
    <property type="entry name" value="DUF465"/>
</dbReference>
<reference evidence="3" key="1">
    <citation type="journal article" date="2019" name="Int. J. Syst. Evol. Microbiol.">
        <title>The Global Catalogue of Microorganisms (GCM) 10K type strain sequencing project: providing services to taxonomists for standard genome sequencing and annotation.</title>
        <authorList>
            <consortium name="The Broad Institute Genomics Platform"/>
            <consortium name="The Broad Institute Genome Sequencing Center for Infectious Disease"/>
            <person name="Wu L."/>
            <person name="Ma J."/>
        </authorList>
    </citation>
    <scope>NUCLEOTIDE SEQUENCE [LARGE SCALE GENOMIC DNA]</scope>
    <source>
        <strain evidence="3">CCUG 62953</strain>
    </source>
</reference>
<dbReference type="InterPro" id="IPR038444">
    <property type="entry name" value="DUF465_sf"/>
</dbReference>
<sequence length="58" mass="6634">MSLSSHLQELKKKHRMLSDAVEEAQRAPSVDGLHVAELKKQKLRLKEEISRLSSETVH</sequence>
<keyword evidence="3" id="KW-1185">Reference proteome</keyword>
<proteinExistence type="predicted"/>
<accession>A0ABW3ZG77</accession>
<evidence type="ECO:0000256" key="1">
    <source>
        <dbReference type="SAM" id="Coils"/>
    </source>
</evidence>
<evidence type="ECO:0000313" key="2">
    <source>
        <dbReference type="EMBL" id="MFD1341994.1"/>
    </source>
</evidence>
<dbReference type="RefSeq" id="WP_386802055.1">
    <property type="nucleotide sequence ID" value="NZ_JBHTMU010000007.1"/>
</dbReference>
<dbReference type="Pfam" id="PF04325">
    <property type="entry name" value="DUF465"/>
    <property type="match status" value="1"/>
</dbReference>
<dbReference type="Proteomes" id="UP001597135">
    <property type="component" value="Unassembled WGS sequence"/>
</dbReference>
<organism evidence="2 3">
    <name type="scientific">Litorisediminicola beolgyonensis</name>
    <dbReference type="NCBI Taxonomy" id="1173614"/>
    <lineage>
        <taxon>Bacteria</taxon>
        <taxon>Pseudomonadati</taxon>
        <taxon>Pseudomonadota</taxon>
        <taxon>Alphaproteobacteria</taxon>
        <taxon>Rhodobacterales</taxon>
        <taxon>Paracoccaceae</taxon>
        <taxon>Litorisediminicola</taxon>
    </lineage>
</organism>
<gene>
    <name evidence="2" type="ORF">ACFQ4E_06160</name>
</gene>